<dbReference type="InterPro" id="IPR003593">
    <property type="entry name" value="AAA+_ATPase"/>
</dbReference>
<dbReference type="OrthoDB" id="6512918at2759"/>
<evidence type="ECO:0000256" key="1">
    <source>
        <dbReference type="ARBA" id="ARBA00022741"/>
    </source>
</evidence>
<name>A0A485L4U5_9STRA</name>
<proteinExistence type="predicted"/>
<dbReference type="EMBL" id="VJMH01005607">
    <property type="protein sequence ID" value="KAF0694074.1"/>
    <property type="molecule type" value="Genomic_DNA"/>
</dbReference>
<evidence type="ECO:0000256" key="3">
    <source>
        <dbReference type="SAM" id="MobiDB-lite"/>
    </source>
</evidence>
<dbReference type="PANTHER" id="PTHR43158:SF2">
    <property type="entry name" value="SKFA PEPTIDE EXPORT ATP-BINDING PROTEIN SKFE"/>
    <property type="match status" value="1"/>
</dbReference>
<evidence type="ECO:0000313" key="7">
    <source>
        <dbReference type="Proteomes" id="UP000332933"/>
    </source>
</evidence>
<dbReference type="InterPro" id="IPR027417">
    <property type="entry name" value="P-loop_NTPase"/>
</dbReference>
<evidence type="ECO:0000259" key="4">
    <source>
        <dbReference type="PROSITE" id="PS50893"/>
    </source>
</evidence>
<evidence type="ECO:0000313" key="6">
    <source>
        <dbReference type="EMBL" id="VFT91836.1"/>
    </source>
</evidence>
<dbReference type="SMART" id="SM00382">
    <property type="entry name" value="AAA"/>
    <property type="match status" value="1"/>
</dbReference>
<dbReference type="GO" id="GO:0016887">
    <property type="term" value="F:ATP hydrolysis activity"/>
    <property type="evidence" value="ECO:0007669"/>
    <property type="project" value="InterPro"/>
</dbReference>
<sequence>MLLHVVLQFENLSFEYVEEFIGVNLSAGLVLKNINCQFHYGQRILLVGGNGAGKSTLLKIVGGKHLPTNGMCWQLGHLDSFRATTLNLKRTMATADWGTRSIAFASHAAAYSADIAVDEMMVKLQQTYPDRRRELLQVLRIDPAWRMHKLSTGQRCRVQLFLALLRPSQLIILDEVLGSLDIVSRVNVLEFLRRESEGPLRATVILASHVFDGMEEWASHLLYMSKGRIAFFDALAKMPLKGRPQLSIYHTCDAWLREEDDEPEKEDKTSGGLEHAQNRAGGFANGRLGEFASLNTPLYEK</sequence>
<dbReference type="Pfam" id="PF00005">
    <property type="entry name" value="ABC_tran"/>
    <property type="match status" value="1"/>
</dbReference>
<organism evidence="6 7">
    <name type="scientific">Aphanomyces stellatus</name>
    <dbReference type="NCBI Taxonomy" id="120398"/>
    <lineage>
        <taxon>Eukaryota</taxon>
        <taxon>Sar</taxon>
        <taxon>Stramenopiles</taxon>
        <taxon>Oomycota</taxon>
        <taxon>Saprolegniomycetes</taxon>
        <taxon>Saprolegniales</taxon>
        <taxon>Verrucalvaceae</taxon>
        <taxon>Aphanomyces</taxon>
    </lineage>
</organism>
<dbReference type="PANTHER" id="PTHR43158">
    <property type="entry name" value="SKFA PEPTIDE EXPORT ATP-BINDING PROTEIN SKFE"/>
    <property type="match status" value="1"/>
</dbReference>
<dbReference type="Proteomes" id="UP000332933">
    <property type="component" value="Unassembled WGS sequence"/>
</dbReference>
<dbReference type="PROSITE" id="PS50893">
    <property type="entry name" value="ABC_TRANSPORTER_2"/>
    <property type="match status" value="1"/>
</dbReference>
<gene>
    <name evidence="6" type="primary">Aste57867_15022</name>
    <name evidence="5" type="ORF">As57867_014966</name>
    <name evidence="6" type="ORF">ASTE57867_15022</name>
</gene>
<protein>
    <submittedName>
        <fullName evidence="6">Aste57867_15022 protein</fullName>
    </submittedName>
</protein>
<evidence type="ECO:0000313" key="5">
    <source>
        <dbReference type="EMBL" id="KAF0694074.1"/>
    </source>
</evidence>
<accession>A0A485L4U5</accession>
<reference evidence="6 7" key="1">
    <citation type="submission" date="2019-03" db="EMBL/GenBank/DDBJ databases">
        <authorList>
            <person name="Gaulin E."/>
            <person name="Dumas B."/>
        </authorList>
    </citation>
    <scope>NUCLEOTIDE SEQUENCE [LARGE SCALE GENOMIC DNA]</scope>
    <source>
        <strain evidence="6">CBS 568.67</strain>
    </source>
</reference>
<reference evidence="5" key="2">
    <citation type="submission" date="2019-06" db="EMBL/GenBank/DDBJ databases">
        <title>Genomics analysis of Aphanomyces spp. identifies a new class of oomycete effector associated with host adaptation.</title>
        <authorList>
            <person name="Gaulin E."/>
        </authorList>
    </citation>
    <scope>NUCLEOTIDE SEQUENCE</scope>
    <source>
        <strain evidence="5">CBS 578.67</strain>
    </source>
</reference>
<dbReference type="Gene3D" id="3.40.50.300">
    <property type="entry name" value="P-loop containing nucleotide triphosphate hydrolases"/>
    <property type="match status" value="1"/>
</dbReference>
<keyword evidence="2" id="KW-0067">ATP-binding</keyword>
<keyword evidence="7" id="KW-1185">Reference proteome</keyword>
<feature type="region of interest" description="Disordered" evidence="3">
    <location>
        <begin position="259"/>
        <end position="281"/>
    </location>
</feature>
<dbReference type="GO" id="GO:0005524">
    <property type="term" value="F:ATP binding"/>
    <property type="evidence" value="ECO:0007669"/>
    <property type="project" value="UniProtKB-KW"/>
</dbReference>
<feature type="domain" description="ABC transporter" evidence="4">
    <location>
        <begin position="7"/>
        <end position="251"/>
    </location>
</feature>
<evidence type="ECO:0000256" key="2">
    <source>
        <dbReference type="ARBA" id="ARBA00022840"/>
    </source>
</evidence>
<dbReference type="SUPFAM" id="SSF52540">
    <property type="entry name" value="P-loop containing nucleoside triphosphate hydrolases"/>
    <property type="match status" value="1"/>
</dbReference>
<dbReference type="AlphaFoldDB" id="A0A485L4U5"/>
<dbReference type="EMBL" id="CAADRA010005628">
    <property type="protein sequence ID" value="VFT91836.1"/>
    <property type="molecule type" value="Genomic_DNA"/>
</dbReference>
<keyword evidence="1" id="KW-0547">Nucleotide-binding</keyword>
<dbReference type="InterPro" id="IPR003439">
    <property type="entry name" value="ABC_transporter-like_ATP-bd"/>
</dbReference>